<accession>A0A2N9J4G8</accession>
<dbReference type="InterPro" id="IPR043128">
    <property type="entry name" value="Rev_trsase/Diguanyl_cyclase"/>
</dbReference>
<evidence type="ECO:0000313" key="1">
    <source>
        <dbReference type="EMBL" id="SPD31410.1"/>
    </source>
</evidence>
<dbReference type="CDD" id="cd01647">
    <property type="entry name" value="RT_LTR"/>
    <property type="match status" value="1"/>
</dbReference>
<protein>
    <recommendedName>
        <fullName evidence="2">Reverse transcriptase domain-containing protein</fullName>
    </recommendedName>
</protein>
<name>A0A2N9J4G8_FAGSY</name>
<dbReference type="Gene3D" id="3.10.10.10">
    <property type="entry name" value="HIV Type 1 Reverse Transcriptase, subunit A, domain 1"/>
    <property type="match status" value="1"/>
</dbReference>
<sequence length="636" mass="71579">MEVTGFGGVGEYTIGHIQLVLKVKPIVAFVRFHVVNTAMSYHALLGRPWLHKHKLVPSTYHQCVKGHLNGKPIRIPANATLFDESEAHYVEAAFYDEVTPTEEGLISKVVGTPIYQDGRLQIVKQQTEVPEKVLPLKDVPAIPNLSPASEELKTINLSSDPNVELPISISSSLSLSEKAQLIPLLKEYRDVFAWQYEEMPGLDPDLVAHALNVDPGTNPIVQPRRVFHPEVEAQITQEVRKLLAASFIKPIEHPQWLSNIVPVKKKKGKIRCCVDFQNLNKACPKDEFLLPNMDLLIDSVAGHTMFSFMDGFSSYNQIRMSPKDAMKTAFRTPIEYEIVPITPKAIKSQSIANLLAPFPGDDALSLNYEVPGEVGVVAFTEISDAIWTLRFDGSSTVFVGGAGVVLTKEGGDTLFMSFKLDFSCFNNAAEYKTYLTGYYWPEMKAQTSKIQGSCSRCQHVFEKEKAYATFSTSDWKTPFLEYFLENVLVETSKEAYHLKTEAMSSAELIIPTECIIQGQELELDADMCVEVRMVYLEAIGEIREVAQERTRRYRQKMSNVYEKTICERGFIKGQLVLKDVDYVRRNVSTPSKFSPNWEGSYMIREAHGSGYYKLAKMDGIALCDPINGKWLKLYHA</sequence>
<evidence type="ECO:0008006" key="2">
    <source>
        <dbReference type="Google" id="ProtNLM"/>
    </source>
</evidence>
<gene>
    <name evidence="1" type="ORF">FSB_LOCUS59292</name>
</gene>
<dbReference type="SUPFAM" id="SSF56672">
    <property type="entry name" value="DNA/RNA polymerases"/>
    <property type="match status" value="1"/>
</dbReference>
<proteinExistence type="predicted"/>
<organism evidence="1">
    <name type="scientific">Fagus sylvatica</name>
    <name type="common">Beechnut</name>
    <dbReference type="NCBI Taxonomy" id="28930"/>
    <lineage>
        <taxon>Eukaryota</taxon>
        <taxon>Viridiplantae</taxon>
        <taxon>Streptophyta</taxon>
        <taxon>Embryophyta</taxon>
        <taxon>Tracheophyta</taxon>
        <taxon>Spermatophyta</taxon>
        <taxon>Magnoliopsida</taxon>
        <taxon>eudicotyledons</taxon>
        <taxon>Gunneridae</taxon>
        <taxon>Pentapetalae</taxon>
        <taxon>rosids</taxon>
        <taxon>fabids</taxon>
        <taxon>Fagales</taxon>
        <taxon>Fagaceae</taxon>
        <taxon>Fagus</taxon>
    </lineage>
</organism>
<dbReference type="InterPro" id="IPR043502">
    <property type="entry name" value="DNA/RNA_pol_sf"/>
</dbReference>
<dbReference type="InterPro" id="IPR053134">
    <property type="entry name" value="RNA-dir_DNA_polymerase"/>
</dbReference>
<dbReference type="AlphaFoldDB" id="A0A2N9J4G8"/>
<dbReference type="PANTHER" id="PTHR24559">
    <property type="entry name" value="TRANSPOSON TY3-I GAG-POL POLYPROTEIN"/>
    <property type="match status" value="1"/>
</dbReference>
<dbReference type="Gene3D" id="3.30.70.270">
    <property type="match status" value="1"/>
</dbReference>
<dbReference type="PANTHER" id="PTHR24559:SF439">
    <property type="entry name" value="RETROTRANSPOSON, UNCLASSIFIED-LIKE PROTEIN"/>
    <property type="match status" value="1"/>
</dbReference>
<reference evidence="1" key="1">
    <citation type="submission" date="2018-02" db="EMBL/GenBank/DDBJ databases">
        <authorList>
            <person name="Cohen D.B."/>
            <person name="Kent A.D."/>
        </authorList>
    </citation>
    <scope>NUCLEOTIDE SEQUENCE</scope>
</reference>
<dbReference type="EMBL" id="OIVN01006359">
    <property type="protein sequence ID" value="SPD31410.1"/>
    <property type="molecule type" value="Genomic_DNA"/>
</dbReference>